<evidence type="ECO:0000256" key="4">
    <source>
        <dbReference type="ARBA" id="ARBA00023242"/>
    </source>
</evidence>
<proteinExistence type="predicted"/>
<keyword evidence="4" id="KW-0539">Nucleus</keyword>
<comment type="subcellular location">
    <subcellularLocation>
        <location evidence="1">Nucleus</location>
    </subcellularLocation>
</comment>
<protein>
    <recommendedName>
        <fullName evidence="5">UME domain-containing protein</fullName>
    </recommendedName>
</protein>
<accession>A0AAE0CVR5</accession>
<dbReference type="GO" id="GO:0004674">
    <property type="term" value="F:protein serine/threonine kinase activity"/>
    <property type="evidence" value="ECO:0007669"/>
    <property type="project" value="UniProtKB-KW"/>
</dbReference>
<sequence length="234" mass="25743">MGLHLSTYVPKVMVLLMHAICKESLQCEGLSVLHFFIEQLARVSPSSTIHIISQVFAALVPFLEREKEIPPILLNQAVKILEALVLKNRAILKQYIHEFPQLPTIPALTEVNKAIQESRGSMTLKDQLQDAVDGPNHEKLNVRSAPDTIIQDSAVLAIQELLKIAGCEASLDENVTVSLSKTQALKDKEPLKVAISGSNSIVDEGSEIVGPIFSNYVKEIIAPCLTSRFQFPNV</sequence>
<dbReference type="PANTHER" id="PTHR11139:SF69">
    <property type="entry name" value="SERINE_THREONINE-PROTEIN KINASE ATR"/>
    <property type="match status" value="1"/>
</dbReference>
<evidence type="ECO:0000256" key="2">
    <source>
        <dbReference type="ARBA" id="ARBA00022527"/>
    </source>
</evidence>
<dbReference type="AlphaFoldDB" id="A0AAE0CVR5"/>
<gene>
    <name evidence="6" type="ORF">Ddye_003879</name>
</gene>
<evidence type="ECO:0000259" key="5">
    <source>
        <dbReference type="Pfam" id="PF08064"/>
    </source>
</evidence>
<dbReference type="Pfam" id="PF08064">
    <property type="entry name" value="UME"/>
    <property type="match status" value="1"/>
</dbReference>
<dbReference type="GO" id="GO:0000077">
    <property type="term" value="P:DNA damage checkpoint signaling"/>
    <property type="evidence" value="ECO:0007669"/>
    <property type="project" value="TreeGrafter"/>
</dbReference>
<dbReference type="PANTHER" id="PTHR11139">
    <property type="entry name" value="ATAXIA TELANGIECTASIA MUTATED ATM -RELATED"/>
    <property type="match status" value="1"/>
</dbReference>
<evidence type="ECO:0000256" key="3">
    <source>
        <dbReference type="ARBA" id="ARBA00022763"/>
    </source>
</evidence>
<dbReference type="GO" id="GO:0005634">
    <property type="term" value="C:nucleus"/>
    <property type="evidence" value="ECO:0007669"/>
    <property type="project" value="UniProtKB-SubCell"/>
</dbReference>
<evidence type="ECO:0000313" key="7">
    <source>
        <dbReference type="Proteomes" id="UP001280121"/>
    </source>
</evidence>
<dbReference type="GO" id="GO:0006281">
    <property type="term" value="P:DNA repair"/>
    <property type="evidence" value="ECO:0007669"/>
    <property type="project" value="TreeGrafter"/>
</dbReference>
<reference evidence="6" key="1">
    <citation type="journal article" date="2023" name="Plant J.">
        <title>Genome sequences and population genomics provide insights into the demographic history, inbreeding, and mutation load of two 'living fossil' tree species of Dipteronia.</title>
        <authorList>
            <person name="Feng Y."/>
            <person name="Comes H.P."/>
            <person name="Chen J."/>
            <person name="Zhu S."/>
            <person name="Lu R."/>
            <person name="Zhang X."/>
            <person name="Li P."/>
            <person name="Qiu J."/>
            <person name="Olsen K.M."/>
            <person name="Qiu Y."/>
        </authorList>
    </citation>
    <scope>NUCLEOTIDE SEQUENCE</scope>
    <source>
        <strain evidence="6">KIB01</strain>
    </source>
</reference>
<keyword evidence="2" id="KW-0723">Serine/threonine-protein kinase</keyword>
<dbReference type="EMBL" id="JANJYI010000001">
    <property type="protein sequence ID" value="KAK2665305.1"/>
    <property type="molecule type" value="Genomic_DNA"/>
</dbReference>
<dbReference type="GO" id="GO:0005694">
    <property type="term" value="C:chromosome"/>
    <property type="evidence" value="ECO:0007669"/>
    <property type="project" value="TreeGrafter"/>
</dbReference>
<dbReference type="Proteomes" id="UP001280121">
    <property type="component" value="Unassembled WGS sequence"/>
</dbReference>
<comment type="caution">
    <text evidence="6">The sequence shown here is derived from an EMBL/GenBank/DDBJ whole genome shotgun (WGS) entry which is preliminary data.</text>
</comment>
<evidence type="ECO:0000256" key="1">
    <source>
        <dbReference type="ARBA" id="ARBA00004123"/>
    </source>
</evidence>
<evidence type="ECO:0000313" key="6">
    <source>
        <dbReference type="EMBL" id="KAK2665305.1"/>
    </source>
</evidence>
<organism evidence="6 7">
    <name type="scientific">Dipteronia dyeriana</name>
    <dbReference type="NCBI Taxonomy" id="168575"/>
    <lineage>
        <taxon>Eukaryota</taxon>
        <taxon>Viridiplantae</taxon>
        <taxon>Streptophyta</taxon>
        <taxon>Embryophyta</taxon>
        <taxon>Tracheophyta</taxon>
        <taxon>Spermatophyta</taxon>
        <taxon>Magnoliopsida</taxon>
        <taxon>eudicotyledons</taxon>
        <taxon>Gunneridae</taxon>
        <taxon>Pentapetalae</taxon>
        <taxon>rosids</taxon>
        <taxon>malvids</taxon>
        <taxon>Sapindales</taxon>
        <taxon>Sapindaceae</taxon>
        <taxon>Hippocastanoideae</taxon>
        <taxon>Acereae</taxon>
        <taxon>Dipteronia</taxon>
    </lineage>
</organism>
<keyword evidence="3" id="KW-0227">DNA damage</keyword>
<keyword evidence="2" id="KW-0808">Transferase</keyword>
<feature type="domain" description="UME" evidence="5">
    <location>
        <begin position="1"/>
        <end position="62"/>
    </location>
</feature>
<keyword evidence="2" id="KW-0418">Kinase</keyword>
<keyword evidence="7" id="KW-1185">Reference proteome</keyword>
<name>A0AAE0CVR5_9ROSI</name>
<dbReference type="InterPro" id="IPR012993">
    <property type="entry name" value="UME"/>
</dbReference>
<dbReference type="GO" id="GO:0000723">
    <property type="term" value="P:telomere maintenance"/>
    <property type="evidence" value="ECO:0007669"/>
    <property type="project" value="TreeGrafter"/>
</dbReference>
<dbReference type="InterPro" id="IPR050517">
    <property type="entry name" value="DDR_Repair_Kinase"/>
</dbReference>